<dbReference type="AlphaFoldDB" id="A0A9W9PCE6"/>
<feature type="region of interest" description="Disordered" evidence="1">
    <location>
        <begin position="124"/>
        <end position="175"/>
    </location>
</feature>
<feature type="chain" id="PRO_5040807571" description="Secreted protein" evidence="2">
    <location>
        <begin position="17"/>
        <end position="175"/>
    </location>
</feature>
<accession>A0A9W9PCE6</accession>
<feature type="non-terminal residue" evidence="3">
    <location>
        <position position="1"/>
    </location>
</feature>
<keyword evidence="4" id="KW-1185">Reference proteome</keyword>
<dbReference type="GeneID" id="81380005"/>
<feature type="compositionally biased region" description="Low complexity" evidence="1">
    <location>
        <begin position="151"/>
        <end position="167"/>
    </location>
</feature>
<dbReference type="EMBL" id="JAPQKT010000002">
    <property type="protein sequence ID" value="KAJ5240327.1"/>
    <property type="molecule type" value="Genomic_DNA"/>
</dbReference>
<protein>
    <recommendedName>
        <fullName evidence="5">Secreted protein</fullName>
    </recommendedName>
</protein>
<evidence type="ECO:0000256" key="2">
    <source>
        <dbReference type="SAM" id="SignalP"/>
    </source>
</evidence>
<dbReference type="OrthoDB" id="4288742at2759"/>
<reference evidence="3" key="2">
    <citation type="journal article" date="2023" name="IMA Fungus">
        <title>Comparative genomic study of the Penicillium genus elucidates a diverse pangenome and 15 lateral gene transfer events.</title>
        <authorList>
            <person name="Petersen C."/>
            <person name="Sorensen T."/>
            <person name="Nielsen M.R."/>
            <person name="Sondergaard T.E."/>
            <person name="Sorensen J.L."/>
            <person name="Fitzpatrick D.A."/>
            <person name="Frisvad J.C."/>
            <person name="Nielsen K.L."/>
        </authorList>
    </citation>
    <scope>NUCLEOTIDE SEQUENCE</scope>
    <source>
        <strain evidence="3">IBT 23319</strain>
    </source>
</reference>
<gene>
    <name evidence="3" type="ORF">N7469_001918</name>
</gene>
<organism evidence="3 4">
    <name type="scientific">Penicillium citrinum</name>
    <dbReference type="NCBI Taxonomy" id="5077"/>
    <lineage>
        <taxon>Eukaryota</taxon>
        <taxon>Fungi</taxon>
        <taxon>Dikarya</taxon>
        <taxon>Ascomycota</taxon>
        <taxon>Pezizomycotina</taxon>
        <taxon>Eurotiomycetes</taxon>
        <taxon>Eurotiomycetidae</taxon>
        <taxon>Eurotiales</taxon>
        <taxon>Aspergillaceae</taxon>
        <taxon>Penicillium</taxon>
    </lineage>
</organism>
<evidence type="ECO:0000256" key="1">
    <source>
        <dbReference type="SAM" id="MobiDB-lite"/>
    </source>
</evidence>
<feature type="compositionally biased region" description="Polar residues" evidence="1">
    <location>
        <begin position="124"/>
        <end position="150"/>
    </location>
</feature>
<name>A0A9W9PCE6_PENCI</name>
<evidence type="ECO:0000313" key="3">
    <source>
        <dbReference type="EMBL" id="KAJ5240327.1"/>
    </source>
</evidence>
<evidence type="ECO:0000313" key="4">
    <source>
        <dbReference type="Proteomes" id="UP001147733"/>
    </source>
</evidence>
<keyword evidence="2" id="KW-0732">Signal</keyword>
<comment type="caution">
    <text evidence="3">The sequence shown here is derived from an EMBL/GenBank/DDBJ whole genome shotgun (WGS) entry which is preliminary data.</text>
</comment>
<evidence type="ECO:0008006" key="5">
    <source>
        <dbReference type="Google" id="ProtNLM"/>
    </source>
</evidence>
<dbReference type="RefSeq" id="XP_056503332.1">
    <property type="nucleotide sequence ID" value="XM_056640838.1"/>
</dbReference>
<dbReference type="Proteomes" id="UP001147733">
    <property type="component" value="Unassembled WGS sequence"/>
</dbReference>
<reference evidence="3" key="1">
    <citation type="submission" date="2022-11" db="EMBL/GenBank/DDBJ databases">
        <authorList>
            <person name="Petersen C."/>
        </authorList>
    </citation>
    <scope>NUCLEOTIDE SEQUENCE</scope>
    <source>
        <strain evidence="3">IBT 23319</strain>
    </source>
</reference>
<proteinExistence type="predicted"/>
<feature type="signal peptide" evidence="2">
    <location>
        <begin position="1"/>
        <end position="16"/>
    </location>
</feature>
<sequence length="175" mass="18743">MNLFTYFPFINGLVLASSFVVINHENQCLLWSERNYGCTGYSAPFSELKGRDCSSLIKANPDDDMIKLDICGTKKGHQIAWVTLNEESTVTFHNIGGDTSSCRLDKGLSVGSKCSISNTISSQTFSSMPASSQYSVSAPSTQSDQRPTLVSGSSSMKSQSPSSASAGRSDEAETP</sequence>